<organism evidence="3 4">
    <name type="scientific">Azoarcus taiwanensis</name>
    <dbReference type="NCBI Taxonomy" id="666964"/>
    <lineage>
        <taxon>Bacteria</taxon>
        <taxon>Pseudomonadati</taxon>
        <taxon>Pseudomonadota</taxon>
        <taxon>Betaproteobacteria</taxon>
        <taxon>Rhodocyclales</taxon>
        <taxon>Zoogloeaceae</taxon>
        <taxon>Azoarcus</taxon>
    </lineage>
</organism>
<dbReference type="InterPro" id="IPR037873">
    <property type="entry name" value="BamE-like"/>
</dbReference>
<evidence type="ECO:0008006" key="5">
    <source>
        <dbReference type="Google" id="ProtNLM"/>
    </source>
</evidence>
<evidence type="ECO:0000313" key="4">
    <source>
        <dbReference type="Proteomes" id="UP000599523"/>
    </source>
</evidence>
<proteinExistence type="predicted"/>
<dbReference type="RefSeq" id="WP_168987492.1">
    <property type="nucleotide sequence ID" value="NZ_CAWPHM010000233.1"/>
</dbReference>
<evidence type="ECO:0000313" key="3">
    <source>
        <dbReference type="EMBL" id="NMG02713.1"/>
    </source>
</evidence>
<dbReference type="Gene3D" id="3.30.1450.10">
    <property type="match status" value="1"/>
</dbReference>
<feature type="chain" id="PRO_5036869319" description="Lipoprotein SmpA/OmlA domain-containing protein" evidence="2">
    <location>
        <begin position="19"/>
        <end position="162"/>
    </location>
</feature>
<sequence length="162" mass="18190">MKALVSFLCSLLALVGLTGCDPFVFDKIKPGITTDVEVRQLLGEPGMEWRNEDGSVTWEYSGQPSGTQCHMITIGADRVVRSVEQVLNEKHFARIKAGMTLDEVRRVLGKHANTQFFALSQERVYNWNVDGGPTITDPVYFTVHFDTAGHVTRTSLNVQYRR</sequence>
<gene>
    <name evidence="3" type="ORF">GPA21_06980</name>
</gene>
<dbReference type="Proteomes" id="UP000599523">
    <property type="component" value="Unassembled WGS sequence"/>
</dbReference>
<accession>A0A972F705</accession>
<reference evidence="3" key="1">
    <citation type="submission" date="2019-12" db="EMBL/GenBank/DDBJ databases">
        <title>Comparative genomics gives insights into the taxonomy of the Azoarcus-Aromatoleum group and reveals separate origins of nif in the plant-associated Azoarcus and non-plant-associated Aromatoleum sub-groups.</title>
        <authorList>
            <person name="Lafos M."/>
            <person name="Maluk M."/>
            <person name="Batista M."/>
            <person name="Junghare M."/>
            <person name="Carmona M."/>
            <person name="Faoro H."/>
            <person name="Cruz L.M."/>
            <person name="Battistoni F."/>
            <person name="De Souza E."/>
            <person name="Pedrosa F."/>
            <person name="Chen W.-M."/>
            <person name="Poole P.S."/>
            <person name="Dixon R.A."/>
            <person name="James E.K."/>
        </authorList>
    </citation>
    <scope>NUCLEOTIDE SEQUENCE</scope>
    <source>
        <strain evidence="3">NSC3</strain>
    </source>
</reference>
<feature type="signal peptide" evidence="2">
    <location>
        <begin position="1"/>
        <end position="18"/>
    </location>
</feature>
<dbReference type="PROSITE" id="PS51257">
    <property type="entry name" value="PROKAR_LIPOPROTEIN"/>
    <property type="match status" value="1"/>
</dbReference>
<evidence type="ECO:0000256" key="1">
    <source>
        <dbReference type="ARBA" id="ARBA00022729"/>
    </source>
</evidence>
<dbReference type="EMBL" id="WTVM01000030">
    <property type="protein sequence ID" value="NMG02713.1"/>
    <property type="molecule type" value="Genomic_DNA"/>
</dbReference>
<keyword evidence="4" id="KW-1185">Reference proteome</keyword>
<comment type="caution">
    <text evidence="3">The sequence shown here is derived from an EMBL/GenBank/DDBJ whole genome shotgun (WGS) entry which is preliminary data.</text>
</comment>
<protein>
    <recommendedName>
        <fullName evidence="5">Lipoprotein SmpA/OmlA domain-containing protein</fullName>
    </recommendedName>
</protein>
<keyword evidence="1 2" id="KW-0732">Signal</keyword>
<name>A0A972F705_9RHOO</name>
<evidence type="ECO:0000256" key="2">
    <source>
        <dbReference type="SAM" id="SignalP"/>
    </source>
</evidence>
<dbReference type="AlphaFoldDB" id="A0A972F705"/>